<dbReference type="Proteomes" id="UP001500642">
    <property type="component" value="Unassembled WGS sequence"/>
</dbReference>
<dbReference type="InterPro" id="IPR025445">
    <property type="entry name" value="DUF4191"/>
</dbReference>
<evidence type="ECO:0000313" key="3">
    <source>
        <dbReference type="EMBL" id="GAA4388571.1"/>
    </source>
</evidence>
<evidence type="ECO:0000313" key="4">
    <source>
        <dbReference type="Proteomes" id="UP001500642"/>
    </source>
</evidence>
<gene>
    <name evidence="3" type="ORF">GCM10023167_13460</name>
</gene>
<dbReference type="EMBL" id="BAABGL010000006">
    <property type="protein sequence ID" value="GAA4388571.1"/>
    <property type="molecule type" value="Genomic_DNA"/>
</dbReference>
<feature type="transmembrane region" description="Helical" evidence="2">
    <location>
        <begin position="43"/>
        <end position="64"/>
    </location>
</feature>
<protein>
    <submittedName>
        <fullName evidence="3">DUF4191 domain-containing protein</fullName>
    </submittedName>
</protein>
<feature type="transmembrane region" description="Helical" evidence="2">
    <location>
        <begin position="70"/>
        <end position="90"/>
    </location>
</feature>
<keyword evidence="2" id="KW-0472">Membrane</keyword>
<comment type="caution">
    <text evidence="3">The sequence shown here is derived from an EMBL/GenBank/DDBJ whole genome shotgun (WGS) entry which is preliminary data.</text>
</comment>
<evidence type="ECO:0000256" key="1">
    <source>
        <dbReference type="SAM" id="MobiDB-lite"/>
    </source>
</evidence>
<proteinExistence type="predicted"/>
<keyword evidence="2" id="KW-1133">Transmembrane helix</keyword>
<keyword evidence="2" id="KW-0812">Transmembrane</keyword>
<organism evidence="3 4">
    <name type="scientific">Brevibacterium pityocampae</name>
    <dbReference type="NCBI Taxonomy" id="506594"/>
    <lineage>
        <taxon>Bacteria</taxon>
        <taxon>Bacillati</taxon>
        <taxon>Actinomycetota</taxon>
        <taxon>Actinomycetes</taxon>
        <taxon>Micrococcales</taxon>
        <taxon>Brevibacteriaceae</taxon>
        <taxon>Brevibacterium</taxon>
    </lineage>
</organism>
<feature type="region of interest" description="Disordered" evidence="1">
    <location>
        <begin position="1"/>
        <end position="21"/>
    </location>
</feature>
<sequence length="244" mass="27135">MSTDSEKRRGLFKRRPKDPNKTGRLAQMKQVVQLARRHNPASVWLMAAAIVGCIGLGVIAGFVFGAMWLWVIFGLLLGVFLALFMLGRFAETAAFEEMRGQPGSIGAVLNTARRGWLMDEQPIAVDPRTRDLVYRSTGKGGVILFSEGPKNRSAKMLAKEKKRHERVLPNVPIHTFQGGEGDEQIPMSRIVKTVHQVPRPLNKAEVLAVRKRLTALGSMTTRPPIPKGIDPMRARPDRKALRGR</sequence>
<feature type="region of interest" description="Disordered" evidence="1">
    <location>
        <begin position="218"/>
        <end position="244"/>
    </location>
</feature>
<dbReference type="RefSeq" id="WP_137319635.1">
    <property type="nucleotide sequence ID" value="NZ_BAABGL010000006.1"/>
</dbReference>
<evidence type="ECO:0000256" key="2">
    <source>
        <dbReference type="SAM" id="Phobius"/>
    </source>
</evidence>
<feature type="compositionally biased region" description="Basic and acidic residues" evidence="1">
    <location>
        <begin position="230"/>
        <end position="244"/>
    </location>
</feature>
<reference evidence="4" key="1">
    <citation type="journal article" date="2019" name="Int. J. Syst. Evol. Microbiol.">
        <title>The Global Catalogue of Microorganisms (GCM) 10K type strain sequencing project: providing services to taxonomists for standard genome sequencing and annotation.</title>
        <authorList>
            <consortium name="The Broad Institute Genomics Platform"/>
            <consortium name="The Broad Institute Genome Sequencing Center for Infectious Disease"/>
            <person name="Wu L."/>
            <person name="Ma J."/>
        </authorList>
    </citation>
    <scope>NUCLEOTIDE SEQUENCE [LARGE SCALE GENOMIC DNA]</scope>
    <source>
        <strain evidence="4">JCM 17808</strain>
    </source>
</reference>
<dbReference type="Pfam" id="PF13829">
    <property type="entry name" value="DUF4191"/>
    <property type="match status" value="1"/>
</dbReference>
<keyword evidence="4" id="KW-1185">Reference proteome</keyword>
<accession>A0ABP8JCE3</accession>
<name>A0ABP8JCE3_9MICO</name>